<evidence type="ECO:0000256" key="6">
    <source>
        <dbReference type="ARBA" id="ARBA00048508"/>
    </source>
</evidence>
<dbReference type="Pfam" id="PF13561">
    <property type="entry name" value="adh_short_C2"/>
    <property type="match status" value="1"/>
</dbReference>
<evidence type="ECO:0000256" key="7">
    <source>
        <dbReference type="PIRSR" id="PIRSR611284-1"/>
    </source>
</evidence>
<dbReference type="AlphaFoldDB" id="A0A133PM83"/>
<comment type="catalytic activity">
    <reaction evidence="6 9">
        <text>a (3R)-hydroxyacyl-[ACP] + NADP(+) = a 3-oxoacyl-[ACP] + NADPH + H(+)</text>
        <dbReference type="Rhea" id="RHEA:17397"/>
        <dbReference type="Rhea" id="RHEA-COMP:9916"/>
        <dbReference type="Rhea" id="RHEA-COMP:9945"/>
        <dbReference type="ChEBI" id="CHEBI:15378"/>
        <dbReference type="ChEBI" id="CHEBI:57783"/>
        <dbReference type="ChEBI" id="CHEBI:58349"/>
        <dbReference type="ChEBI" id="CHEBI:78776"/>
        <dbReference type="ChEBI" id="CHEBI:78827"/>
        <dbReference type="EC" id="1.1.1.100"/>
    </reaction>
</comment>
<evidence type="ECO:0000256" key="2">
    <source>
        <dbReference type="ARBA" id="ARBA00006484"/>
    </source>
</evidence>
<comment type="function">
    <text evidence="9">Catalyzes the NADPH-dependent reduction of beta-ketoacyl-ACP substrates to beta-hydroxyacyl-ACP products, the first reductive step in the elongation cycle of fatty acid biosynthesis.</text>
</comment>
<dbReference type="InterPro" id="IPR050259">
    <property type="entry name" value="SDR"/>
</dbReference>
<proteinExistence type="inferred from homology"/>
<evidence type="ECO:0000259" key="10">
    <source>
        <dbReference type="SMART" id="SM00822"/>
    </source>
</evidence>
<comment type="similarity">
    <text evidence="2 9">Belongs to the short-chain dehydrogenases/reductases (SDR) family.</text>
</comment>
<dbReference type="PROSITE" id="PS00061">
    <property type="entry name" value="ADH_SHORT"/>
    <property type="match status" value="1"/>
</dbReference>
<dbReference type="InterPro" id="IPR020904">
    <property type="entry name" value="Sc_DH/Rdtase_CS"/>
</dbReference>
<dbReference type="NCBIfam" id="TIGR01830">
    <property type="entry name" value="3oxo_ACP_reduc"/>
    <property type="match status" value="1"/>
</dbReference>
<dbReference type="NCBIfam" id="NF005559">
    <property type="entry name" value="PRK07231.1"/>
    <property type="match status" value="1"/>
</dbReference>
<accession>A0A133PM83</accession>
<dbReference type="InterPro" id="IPR002347">
    <property type="entry name" value="SDR_fam"/>
</dbReference>
<dbReference type="PANTHER" id="PTHR42879">
    <property type="entry name" value="3-OXOACYL-(ACYL-CARRIER-PROTEIN) REDUCTASE"/>
    <property type="match status" value="1"/>
</dbReference>
<dbReference type="GO" id="GO:0004316">
    <property type="term" value="F:3-oxoacyl-[acyl-carrier-protein] reductase (NADPH) activity"/>
    <property type="evidence" value="ECO:0007669"/>
    <property type="project" value="UniProtKB-UniRule"/>
</dbReference>
<keyword evidence="9" id="KW-0276">Fatty acid metabolism</keyword>
<feature type="active site" description="Proton acceptor" evidence="7">
    <location>
        <position position="150"/>
    </location>
</feature>
<dbReference type="InterPro" id="IPR057326">
    <property type="entry name" value="KR_dom"/>
</dbReference>
<keyword evidence="9" id="KW-0444">Lipid biosynthesis</keyword>
<keyword evidence="9" id="KW-0275">Fatty acid biosynthesis</keyword>
<protein>
    <recommendedName>
        <fullName evidence="3 9">3-oxoacyl-[acyl-carrier-protein] reductase</fullName>
        <ecNumber evidence="3 9">1.1.1.100</ecNumber>
    </recommendedName>
</protein>
<name>A0A133PM83_9FIRM</name>
<keyword evidence="9" id="KW-0443">Lipid metabolism</keyword>
<dbReference type="PRINTS" id="PR00080">
    <property type="entry name" value="SDRFAMILY"/>
</dbReference>
<dbReference type="RefSeq" id="WP_060800370.1">
    <property type="nucleotide sequence ID" value="NZ_KQ957101.1"/>
</dbReference>
<dbReference type="SMART" id="SM00822">
    <property type="entry name" value="PKS_KR"/>
    <property type="match status" value="1"/>
</dbReference>
<dbReference type="GO" id="GO:0006633">
    <property type="term" value="P:fatty acid biosynthetic process"/>
    <property type="evidence" value="ECO:0007669"/>
    <property type="project" value="UniProtKB-UniPathway"/>
</dbReference>
<dbReference type="PANTHER" id="PTHR42879:SF2">
    <property type="entry name" value="3-OXOACYL-[ACYL-CARRIER-PROTEIN] REDUCTASE FABG"/>
    <property type="match status" value="1"/>
</dbReference>
<feature type="binding site" evidence="8">
    <location>
        <begin position="150"/>
        <end position="154"/>
    </location>
    <ligand>
        <name>NADP(+)</name>
        <dbReference type="ChEBI" id="CHEBI:58349"/>
    </ligand>
</feature>
<reference evidence="11 12" key="1">
    <citation type="submission" date="2016-01" db="EMBL/GenBank/DDBJ databases">
        <authorList>
            <person name="Oliw E.H."/>
        </authorList>
    </citation>
    <scope>NUCLEOTIDE SEQUENCE [LARGE SCALE GENOMIC DNA]</scope>
    <source>
        <strain evidence="11 12">CMW7756A</strain>
    </source>
</reference>
<dbReference type="SUPFAM" id="SSF51735">
    <property type="entry name" value="NAD(P)-binding Rossmann-fold domains"/>
    <property type="match status" value="1"/>
</dbReference>
<dbReference type="NCBIfam" id="NF047420">
    <property type="entry name" value="EF_P_mod_YmfI"/>
    <property type="match status" value="1"/>
</dbReference>
<evidence type="ECO:0000256" key="9">
    <source>
        <dbReference type="RuleBase" id="RU366074"/>
    </source>
</evidence>
<dbReference type="PATRIC" id="fig|54005.3.peg.1293"/>
<dbReference type="FunFam" id="3.40.50.720:FF:000115">
    <property type="entry name" value="3-oxoacyl-[acyl-carrier-protein] reductase FabG"/>
    <property type="match status" value="1"/>
</dbReference>
<evidence type="ECO:0000256" key="1">
    <source>
        <dbReference type="ARBA" id="ARBA00005194"/>
    </source>
</evidence>
<dbReference type="EMBL" id="LRQE01000034">
    <property type="protein sequence ID" value="KXA29683.1"/>
    <property type="molecule type" value="Genomic_DNA"/>
</dbReference>
<sequence length="242" mass="26760">MSNKKYALVTGASGGIGREIARRLAGDYNLILHTRSREDKINKLKDELDTEVICVKGDLSKQEDCERIFNLCREKNIELEVLVNNAGMTKDNLIFRMKEEDFKKVIETNLYSVFYLSKLFARQMMKKKGGRIINISSISGIRGNVGQTNYSASKAGVIGFTKALAKEVASKNVLVNAVAPGFIETEMTENLSDEVKKQILSDIPMKRYGLAEDVANVVSFLAGEDSSYITGQVISVDGGMNI</sequence>
<dbReference type="Gene3D" id="3.40.50.720">
    <property type="entry name" value="NAD(P)-binding Rossmann-like Domain"/>
    <property type="match status" value="1"/>
</dbReference>
<feature type="binding site" evidence="8">
    <location>
        <position position="85"/>
    </location>
    <ligand>
        <name>NADP(+)</name>
        <dbReference type="ChEBI" id="CHEBI:58349"/>
    </ligand>
</feature>
<evidence type="ECO:0000256" key="4">
    <source>
        <dbReference type="ARBA" id="ARBA00022857"/>
    </source>
</evidence>
<dbReference type="InterPro" id="IPR011284">
    <property type="entry name" value="3oxo_ACP_reduc"/>
</dbReference>
<comment type="pathway">
    <text evidence="1 9">Lipid metabolism; fatty acid biosynthesis.</text>
</comment>
<dbReference type="UniPathway" id="UPA00094"/>
<dbReference type="NCBIfam" id="NF009466">
    <property type="entry name" value="PRK12826.1-2"/>
    <property type="match status" value="1"/>
</dbReference>
<dbReference type="Proteomes" id="UP000070174">
    <property type="component" value="Unassembled WGS sequence"/>
</dbReference>
<organism evidence="11">
    <name type="scientific">Peptoniphilus harei</name>
    <dbReference type="NCBI Taxonomy" id="54005"/>
    <lineage>
        <taxon>Bacteria</taxon>
        <taxon>Bacillati</taxon>
        <taxon>Bacillota</taxon>
        <taxon>Tissierellia</taxon>
        <taxon>Tissierellales</taxon>
        <taxon>Peptoniphilaceae</taxon>
        <taxon>Peptoniphilus</taxon>
    </lineage>
</organism>
<evidence type="ECO:0000256" key="3">
    <source>
        <dbReference type="ARBA" id="ARBA00012948"/>
    </source>
</evidence>
<evidence type="ECO:0000256" key="5">
    <source>
        <dbReference type="ARBA" id="ARBA00023002"/>
    </source>
</evidence>
<evidence type="ECO:0000256" key="8">
    <source>
        <dbReference type="PIRSR" id="PIRSR611284-2"/>
    </source>
</evidence>
<feature type="domain" description="Ketoreductase" evidence="10">
    <location>
        <begin position="5"/>
        <end position="185"/>
    </location>
</feature>
<keyword evidence="5 9" id="KW-0560">Oxidoreductase</keyword>
<evidence type="ECO:0000313" key="12">
    <source>
        <dbReference type="Proteomes" id="UP000070174"/>
    </source>
</evidence>
<keyword evidence="4 8" id="KW-0521">NADP</keyword>
<comment type="caution">
    <text evidence="11">The sequence shown here is derived from an EMBL/GenBank/DDBJ whole genome shotgun (WGS) entry which is preliminary data.</text>
</comment>
<evidence type="ECO:0000313" key="11">
    <source>
        <dbReference type="EMBL" id="KXA29683.1"/>
    </source>
</evidence>
<dbReference type="EC" id="1.1.1.100" evidence="3 9"/>
<comment type="subunit">
    <text evidence="9">Homotetramer.</text>
</comment>
<dbReference type="PRINTS" id="PR00081">
    <property type="entry name" value="GDHRDH"/>
</dbReference>
<dbReference type="InterPro" id="IPR036291">
    <property type="entry name" value="NAD(P)-bd_dom_sf"/>
</dbReference>
<dbReference type="GO" id="GO:0051287">
    <property type="term" value="F:NAD binding"/>
    <property type="evidence" value="ECO:0007669"/>
    <property type="project" value="UniProtKB-UniRule"/>
</dbReference>
<feature type="binding site" evidence="8">
    <location>
        <position position="183"/>
    </location>
    <ligand>
        <name>NADP(+)</name>
        <dbReference type="ChEBI" id="CHEBI:58349"/>
    </ligand>
</feature>
<gene>
    <name evidence="11" type="ORF">HMPREF3229_01309</name>
</gene>